<sequence>MVANTLWGWLQQWKQTNWHRRDKPIWAAELCQDIAARIENFVVKVRYIDAHTPKVVPLKNTKTMSRWTRLLAIEVAQVDLDWQHKGELFIVWWAHDTSGHLVRDATYKWAHDQGVDLTIDAIAQVIHEYQTCAIIKQAKQLKPFPIDYITLQQTLHGKHRVLIMVEATTGWLETYPVTHATAQNPILGLEKQVLWNLDELEKGAKKTLINFNKGKCSLAPGKELSHASVKAGGQQAGKQLGRE</sequence>
<accession>A0AAN7NTR8</accession>
<dbReference type="AlphaFoldDB" id="A0AAN7NTR8"/>
<dbReference type="EMBL" id="JAUNZN010000001">
    <property type="protein sequence ID" value="KAK4831284.1"/>
    <property type="molecule type" value="Genomic_DNA"/>
</dbReference>
<organism evidence="1 2">
    <name type="scientific">Mycteria americana</name>
    <name type="common">Wood stork</name>
    <dbReference type="NCBI Taxonomy" id="33587"/>
    <lineage>
        <taxon>Eukaryota</taxon>
        <taxon>Metazoa</taxon>
        <taxon>Chordata</taxon>
        <taxon>Craniata</taxon>
        <taxon>Vertebrata</taxon>
        <taxon>Euteleostomi</taxon>
        <taxon>Archelosauria</taxon>
        <taxon>Archosauria</taxon>
        <taxon>Dinosauria</taxon>
        <taxon>Saurischia</taxon>
        <taxon>Theropoda</taxon>
        <taxon>Coelurosauria</taxon>
        <taxon>Aves</taxon>
        <taxon>Neognathae</taxon>
        <taxon>Neoaves</taxon>
        <taxon>Aequornithes</taxon>
        <taxon>Ciconiiformes</taxon>
        <taxon>Ciconiidae</taxon>
        <taxon>Mycteria</taxon>
    </lineage>
</organism>
<dbReference type="Proteomes" id="UP001333110">
    <property type="component" value="Unassembled WGS sequence"/>
</dbReference>
<reference evidence="1 2" key="1">
    <citation type="journal article" date="2023" name="J. Hered.">
        <title>Chromosome-level genome of the wood stork (Mycteria americana) provides insight into avian chromosome evolution.</title>
        <authorList>
            <person name="Flamio R. Jr."/>
            <person name="Ramstad K.M."/>
        </authorList>
    </citation>
    <scope>NUCLEOTIDE SEQUENCE [LARGE SCALE GENOMIC DNA]</scope>
    <source>
        <strain evidence="1">JAX WOST 10</strain>
    </source>
</reference>
<gene>
    <name evidence="1" type="ORF">QYF61_016754</name>
</gene>
<evidence type="ECO:0000313" key="1">
    <source>
        <dbReference type="EMBL" id="KAK4831284.1"/>
    </source>
</evidence>
<keyword evidence="2" id="KW-1185">Reference proteome</keyword>
<proteinExistence type="predicted"/>
<protein>
    <submittedName>
        <fullName evidence="1">Uncharacterized protein</fullName>
    </submittedName>
</protein>
<evidence type="ECO:0000313" key="2">
    <source>
        <dbReference type="Proteomes" id="UP001333110"/>
    </source>
</evidence>
<name>A0AAN7NTR8_MYCAM</name>
<comment type="caution">
    <text evidence="1">The sequence shown here is derived from an EMBL/GenBank/DDBJ whole genome shotgun (WGS) entry which is preliminary data.</text>
</comment>